<feature type="region of interest" description="Disordered" evidence="1">
    <location>
        <begin position="1"/>
        <end position="31"/>
    </location>
</feature>
<name>A0A7J6N3G2_PEROL</name>
<sequence length="227" mass="25322">MSDHVPVTEPVVELRRRSTSSRDASVELPAGAPSCSHAKRWRVAVRATRRQCRRADTKAPNHKEVVWCYQESIFTVSADSASLPLYPYTPAKAVRFAGDRFEENQGVGREGSWRHRLIASAGTDAQPEEPSVLSCVNGTSCLLREASVTVRRSRTDPASRVCADDWVLLYSRAPVQDEMPSAAATEMASERDMAIYALVLELISASGYQAWRWLELSIERVRFQLPV</sequence>
<dbReference type="Proteomes" id="UP000541610">
    <property type="component" value="Unassembled WGS sequence"/>
</dbReference>
<accession>A0A7J6N3G2</accession>
<proteinExistence type="predicted"/>
<gene>
    <name evidence="2" type="ORF">FOZ60_016566</name>
</gene>
<feature type="non-terminal residue" evidence="2">
    <location>
        <position position="227"/>
    </location>
</feature>
<evidence type="ECO:0000313" key="2">
    <source>
        <dbReference type="EMBL" id="KAF4678468.1"/>
    </source>
</evidence>
<dbReference type="AlphaFoldDB" id="A0A7J6N3G2"/>
<protein>
    <submittedName>
        <fullName evidence="2">Uncharacterized protein</fullName>
    </submittedName>
</protein>
<evidence type="ECO:0000256" key="1">
    <source>
        <dbReference type="SAM" id="MobiDB-lite"/>
    </source>
</evidence>
<dbReference type="EMBL" id="JABANP010000894">
    <property type="protein sequence ID" value="KAF4678468.1"/>
    <property type="molecule type" value="Genomic_DNA"/>
</dbReference>
<organism evidence="2 3">
    <name type="scientific">Perkinsus olseni</name>
    <name type="common">Perkinsus atlanticus</name>
    <dbReference type="NCBI Taxonomy" id="32597"/>
    <lineage>
        <taxon>Eukaryota</taxon>
        <taxon>Sar</taxon>
        <taxon>Alveolata</taxon>
        <taxon>Perkinsozoa</taxon>
        <taxon>Perkinsea</taxon>
        <taxon>Perkinsida</taxon>
        <taxon>Perkinsidae</taxon>
        <taxon>Perkinsus</taxon>
    </lineage>
</organism>
<comment type="caution">
    <text evidence="2">The sequence shown here is derived from an EMBL/GenBank/DDBJ whole genome shotgun (WGS) entry which is preliminary data.</text>
</comment>
<evidence type="ECO:0000313" key="3">
    <source>
        <dbReference type="Proteomes" id="UP000541610"/>
    </source>
</evidence>
<reference evidence="2 3" key="1">
    <citation type="submission" date="2020-04" db="EMBL/GenBank/DDBJ databases">
        <title>Perkinsus olseni comparative genomics.</title>
        <authorList>
            <person name="Bogema D.R."/>
        </authorList>
    </citation>
    <scope>NUCLEOTIDE SEQUENCE [LARGE SCALE GENOMIC DNA]</scope>
    <source>
        <strain evidence="2">00978-12</strain>
    </source>
</reference>